<accession>A0A1V9G1Y6</accession>
<evidence type="ECO:0000313" key="4">
    <source>
        <dbReference type="Proteomes" id="UP000192276"/>
    </source>
</evidence>
<feature type="region of interest" description="Disordered" evidence="1">
    <location>
        <begin position="182"/>
        <end position="273"/>
    </location>
</feature>
<feature type="signal peptide" evidence="2">
    <location>
        <begin position="1"/>
        <end position="23"/>
    </location>
</feature>
<comment type="caution">
    <text evidence="3">The sequence shown here is derived from an EMBL/GenBank/DDBJ whole genome shotgun (WGS) entry which is preliminary data.</text>
</comment>
<proteinExistence type="predicted"/>
<sequence>MRFLNILPVFLAMAVLTSCSVYRSGQTPDDVYYSPGRTQEDSYVTVDNTRKGRSYGRYDNTNPDDNYLRMRVRDRYRWSAFDNYSTLNDWQYNGGYYGMYNPYYAGGYGYSGFGYGMGMGFGPYSYYNPWSFNSYWNSYYHWNSFYNPYCPGIIVGSYKTNPVVYNSVRNFNMATYSNNSSYNNRNSGGGGRPIYQSNNGRYNTRNDSYYTPGSNNGGLRRVYPSSSGSNGGYQPSSPSSAPVRTYSPASSGGSSRGSSGGSSGGGSRPSRGG</sequence>
<evidence type="ECO:0008006" key="5">
    <source>
        <dbReference type="Google" id="ProtNLM"/>
    </source>
</evidence>
<dbReference type="OrthoDB" id="681112at2"/>
<dbReference type="PROSITE" id="PS51257">
    <property type="entry name" value="PROKAR_LIPOPROTEIN"/>
    <property type="match status" value="1"/>
</dbReference>
<gene>
    <name evidence="3" type="ORF">A4R26_16135</name>
</gene>
<feature type="compositionally biased region" description="Polar residues" evidence="1">
    <location>
        <begin position="195"/>
        <end position="214"/>
    </location>
</feature>
<dbReference type="Proteomes" id="UP000192276">
    <property type="component" value="Unassembled WGS sequence"/>
</dbReference>
<keyword evidence="4" id="KW-1185">Reference proteome</keyword>
<feature type="compositionally biased region" description="Gly residues" evidence="1">
    <location>
        <begin position="254"/>
        <end position="273"/>
    </location>
</feature>
<keyword evidence="2" id="KW-0732">Signal</keyword>
<dbReference type="AlphaFoldDB" id="A0A1V9G1Y6"/>
<protein>
    <recommendedName>
        <fullName evidence="5">Prolyl-tRNA synthetase</fullName>
    </recommendedName>
</protein>
<evidence type="ECO:0000256" key="1">
    <source>
        <dbReference type="SAM" id="MobiDB-lite"/>
    </source>
</evidence>
<dbReference type="EMBL" id="LWBP01000089">
    <property type="protein sequence ID" value="OQP64577.1"/>
    <property type="molecule type" value="Genomic_DNA"/>
</dbReference>
<feature type="chain" id="PRO_5012754409" description="Prolyl-tRNA synthetase" evidence="2">
    <location>
        <begin position="24"/>
        <end position="273"/>
    </location>
</feature>
<evidence type="ECO:0000256" key="2">
    <source>
        <dbReference type="SAM" id="SignalP"/>
    </source>
</evidence>
<dbReference type="RefSeq" id="WP_081163568.1">
    <property type="nucleotide sequence ID" value="NZ_LWBP01000089.1"/>
</dbReference>
<evidence type="ECO:0000313" key="3">
    <source>
        <dbReference type="EMBL" id="OQP64577.1"/>
    </source>
</evidence>
<reference evidence="4" key="1">
    <citation type="submission" date="2016-04" db="EMBL/GenBank/DDBJ databases">
        <authorList>
            <person name="Chen L."/>
            <person name="Zhuang W."/>
            <person name="Wang G."/>
        </authorList>
    </citation>
    <scope>NUCLEOTIDE SEQUENCE [LARGE SCALE GENOMIC DNA]</scope>
    <source>
        <strain evidence="4">208</strain>
    </source>
</reference>
<feature type="compositionally biased region" description="Polar residues" evidence="1">
    <location>
        <begin position="224"/>
        <end position="242"/>
    </location>
</feature>
<name>A0A1V9G1Y6_9BACT</name>
<organism evidence="3 4">
    <name type="scientific">Niastella populi</name>
    <dbReference type="NCBI Taxonomy" id="550983"/>
    <lineage>
        <taxon>Bacteria</taxon>
        <taxon>Pseudomonadati</taxon>
        <taxon>Bacteroidota</taxon>
        <taxon>Chitinophagia</taxon>
        <taxon>Chitinophagales</taxon>
        <taxon>Chitinophagaceae</taxon>
        <taxon>Niastella</taxon>
    </lineage>
</organism>
<dbReference type="STRING" id="550983.A4R26_16135"/>